<proteinExistence type="predicted"/>
<protein>
    <submittedName>
        <fullName evidence="1">Uncharacterized protein</fullName>
    </submittedName>
</protein>
<dbReference type="AlphaFoldDB" id="A0A067TSM9"/>
<dbReference type="HOGENOM" id="CLU_066045_0_0_1"/>
<keyword evidence="2" id="KW-1185">Reference proteome</keyword>
<dbReference type="Proteomes" id="UP000027222">
    <property type="component" value="Unassembled WGS sequence"/>
</dbReference>
<accession>A0A067TSM9</accession>
<name>A0A067TSM9_GALM3</name>
<gene>
    <name evidence="1" type="ORF">GALMADRAFT_238550</name>
</gene>
<organism evidence="1 2">
    <name type="scientific">Galerina marginata (strain CBS 339.88)</name>
    <dbReference type="NCBI Taxonomy" id="685588"/>
    <lineage>
        <taxon>Eukaryota</taxon>
        <taxon>Fungi</taxon>
        <taxon>Dikarya</taxon>
        <taxon>Basidiomycota</taxon>
        <taxon>Agaricomycotina</taxon>
        <taxon>Agaricomycetes</taxon>
        <taxon>Agaricomycetidae</taxon>
        <taxon>Agaricales</taxon>
        <taxon>Agaricineae</taxon>
        <taxon>Strophariaceae</taxon>
        <taxon>Galerina</taxon>
    </lineage>
</organism>
<dbReference type="EMBL" id="KL142369">
    <property type="protein sequence ID" value="KDR82904.1"/>
    <property type="molecule type" value="Genomic_DNA"/>
</dbReference>
<evidence type="ECO:0000313" key="1">
    <source>
        <dbReference type="EMBL" id="KDR82904.1"/>
    </source>
</evidence>
<sequence length="285" mass="32610">MGQEIVDLSAKCNPHLNLVGVTGNSTRMGHPTNYSSHMHQAVKFRCISAKGHLPFPENTKGVFYYHEGFGQSKLSGGLRFRLCDRLAEFSEGQDLESTLGEPWAIDLYNICRYRSYTLLRNFLVQEGLVDEDLVSDLQKIPSTNFRGVRWIYSIDQAVVLNLQQTRFSFALLTSKALKTVTIYRPVTDVCTNTRFNPYKGLVRVRFELSTLPEHTAIGPTLVMRCLDLLTPVECVSKAYDNFLQRPEPGQLFLRRQRDGNYRPWAYPLKNRAHGEAIKDFLRLTL</sequence>
<dbReference type="OrthoDB" id="2750929at2759"/>
<evidence type="ECO:0000313" key="2">
    <source>
        <dbReference type="Proteomes" id="UP000027222"/>
    </source>
</evidence>
<reference evidence="2" key="1">
    <citation type="journal article" date="2014" name="Proc. Natl. Acad. Sci. U.S.A.">
        <title>Extensive sampling of basidiomycete genomes demonstrates inadequacy of the white-rot/brown-rot paradigm for wood decay fungi.</title>
        <authorList>
            <person name="Riley R."/>
            <person name="Salamov A.A."/>
            <person name="Brown D.W."/>
            <person name="Nagy L.G."/>
            <person name="Floudas D."/>
            <person name="Held B.W."/>
            <person name="Levasseur A."/>
            <person name="Lombard V."/>
            <person name="Morin E."/>
            <person name="Otillar R."/>
            <person name="Lindquist E.A."/>
            <person name="Sun H."/>
            <person name="LaButti K.M."/>
            <person name="Schmutz J."/>
            <person name="Jabbour D."/>
            <person name="Luo H."/>
            <person name="Baker S.E."/>
            <person name="Pisabarro A.G."/>
            <person name="Walton J.D."/>
            <person name="Blanchette R.A."/>
            <person name="Henrissat B."/>
            <person name="Martin F."/>
            <person name="Cullen D."/>
            <person name="Hibbett D.S."/>
            <person name="Grigoriev I.V."/>
        </authorList>
    </citation>
    <scope>NUCLEOTIDE SEQUENCE [LARGE SCALE GENOMIC DNA]</scope>
    <source>
        <strain evidence="2">CBS 339.88</strain>
    </source>
</reference>